<evidence type="ECO:0000259" key="1">
    <source>
        <dbReference type="Pfam" id="PF08401"/>
    </source>
</evidence>
<proteinExistence type="predicted"/>
<dbReference type="GO" id="GO:0003697">
    <property type="term" value="F:single-stranded DNA binding"/>
    <property type="evidence" value="ECO:0007669"/>
    <property type="project" value="InterPro"/>
</dbReference>
<keyword evidence="3" id="KW-1185">Reference proteome</keyword>
<dbReference type="AlphaFoldDB" id="A0A7X6KY14"/>
<organism evidence="2 3">
    <name type="scientific">Cellulomonas denverensis</name>
    <dbReference type="NCBI Taxonomy" id="264297"/>
    <lineage>
        <taxon>Bacteria</taxon>
        <taxon>Bacillati</taxon>
        <taxon>Actinomycetota</taxon>
        <taxon>Actinomycetes</taxon>
        <taxon>Micrococcales</taxon>
        <taxon>Cellulomonadaceae</taxon>
        <taxon>Cellulomonas</taxon>
    </lineage>
</organism>
<accession>A0A7X6KY14</accession>
<feature type="domain" description="N-terminal" evidence="1">
    <location>
        <begin position="23"/>
        <end position="121"/>
    </location>
</feature>
<dbReference type="Proteomes" id="UP000581206">
    <property type="component" value="Unassembled WGS sequence"/>
</dbReference>
<comment type="caution">
    <text evidence="2">The sequence shown here is derived from an EMBL/GenBank/DDBJ whole genome shotgun (WGS) entry which is preliminary data.</text>
</comment>
<dbReference type="RefSeq" id="WP_168631434.1">
    <property type="nucleotide sequence ID" value="NZ_BONL01000046.1"/>
</dbReference>
<dbReference type="Pfam" id="PF08401">
    <property type="entry name" value="ArdcN"/>
    <property type="match status" value="1"/>
</dbReference>
<gene>
    <name evidence="2" type="ORF">HGA03_16655</name>
</gene>
<evidence type="ECO:0000313" key="3">
    <source>
        <dbReference type="Proteomes" id="UP000581206"/>
    </source>
</evidence>
<dbReference type="InterPro" id="IPR013610">
    <property type="entry name" value="ArdC_N"/>
</dbReference>
<reference evidence="2 3" key="1">
    <citation type="submission" date="2020-04" db="EMBL/GenBank/DDBJ databases">
        <title>MicrobeNet Type strains.</title>
        <authorList>
            <person name="Nicholson A.C."/>
        </authorList>
    </citation>
    <scope>NUCLEOTIDE SEQUENCE [LARGE SCALE GENOMIC DNA]</scope>
    <source>
        <strain evidence="2 3">ATCC BAA-788</strain>
    </source>
</reference>
<name>A0A7X6KY14_9CELL</name>
<dbReference type="EMBL" id="JAAXOX010000014">
    <property type="protein sequence ID" value="NKY24299.1"/>
    <property type="molecule type" value="Genomic_DNA"/>
</dbReference>
<sequence length="300" mass="32872">MTRKITSTLTAEQKRERARELQASIAEKVDALRDSDQWQAFLDLARGFHAYSLNNLMLIWSQYPDATQVAGFRQWQARGRQVRKGEKAIRIFGYATKKITEDDDAQDGEQVETDATGQRRRVYYPILSVFDVSQTDPTDPEQPSAALTQTLTGGDPLGILAAVSDYLAADGWAVEREHLTGGRRGYTDFLARRVVIATDVEPAQAAKTALHEAAHVILHTDLQPGEYHQHRGTYETEAESVAYVVAGILGLDTSAYTIGYVAGWSDADVDLIRSTAANVLRAAHQLAAAITTDPAEPAAA</sequence>
<evidence type="ECO:0000313" key="2">
    <source>
        <dbReference type="EMBL" id="NKY24299.1"/>
    </source>
</evidence>
<protein>
    <submittedName>
        <fullName evidence="2">DUF1738 domain-containing protein</fullName>
    </submittedName>
</protein>